<keyword evidence="7" id="KW-0694">RNA-binding</keyword>
<proteinExistence type="inferred from homology"/>
<comment type="catalytic activity">
    <reaction evidence="8">
        <text>ATP + H2O = ADP + phosphate + H(+)</text>
        <dbReference type="Rhea" id="RHEA:13065"/>
        <dbReference type="ChEBI" id="CHEBI:15377"/>
        <dbReference type="ChEBI" id="CHEBI:15378"/>
        <dbReference type="ChEBI" id="CHEBI:30616"/>
        <dbReference type="ChEBI" id="CHEBI:43474"/>
        <dbReference type="ChEBI" id="CHEBI:456216"/>
        <dbReference type="EC" id="3.6.4.13"/>
    </reaction>
</comment>
<evidence type="ECO:0000256" key="5">
    <source>
        <dbReference type="ARBA" id="ARBA00022806"/>
    </source>
</evidence>
<dbReference type="GO" id="GO:0003723">
    <property type="term" value="F:RNA binding"/>
    <property type="evidence" value="ECO:0007669"/>
    <property type="project" value="UniProtKB-KW"/>
</dbReference>
<feature type="compositionally biased region" description="Basic and acidic residues" evidence="10">
    <location>
        <begin position="682"/>
        <end position="698"/>
    </location>
</feature>
<evidence type="ECO:0000259" key="12">
    <source>
        <dbReference type="PROSITE" id="PS51194"/>
    </source>
</evidence>
<dbReference type="PANTHER" id="PTHR47959:SF8">
    <property type="entry name" value="RNA HELICASE"/>
    <property type="match status" value="1"/>
</dbReference>
<dbReference type="InterPro" id="IPR027417">
    <property type="entry name" value="P-loop_NTPase"/>
</dbReference>
<dbReference type="CDD" id="cd18787">
    <property type="entry name" value="SF2_C_DEAD"/>
    <property type="match status" value="1"/>
</dbReference>
<keyword evidence="6 9" id="KW-0067">ATP-binding</keyword>
<keyword evidence="14" id="KW-1185">Reference proteome</keyword>
<dbReference type="GO" id="GO:0005730">
    <property type="term" value="C:nucleolus"/>
    <property type="evidence" value="ECO:0007669"/>
    <property type="project" value="UniProtKB-SubCell"/>
</dbReference>
<evidence type="ECO:0000256" key="2">
    <source>
        <dbReference type="ARBA" id="ARBA00012552"/>
    </source>
</evidence>
<dbReference type="Pfam" id="PF00271">
    <property type="entry name" value="Helicase_C"/>
    <property type="match status" value="1"/>
</dbReference>
<evidence type="ECO:0000256" key="9">
    <source>
        <dbReference type="RuleBase" id="RU000492"/>
    </source>
</evidence>
<reference evidence="13" key="1">
    <citation type="journal article" date="2020" name="bioRxiv">
        <title>Chromosome-level reference genome of the European wasp spider Argiope bruennichi: a resource for studies on range expansion and evolutionary adaptation.</title>
        <authorList>
            <person name="Sheffer M.M."/>
            <person name="Hoppe A."/>
            <person name="Krehenwinkel H."/>
            <person name="Uhl G."/>
            <person name="Kuss A.W."/>
            <person name="Jensen L."/>
            <person name="Jensen C."/>
            <person name="Gillespie R.G."/>
            <person name="Hoff K.J."/>
            <person name="Prost S."/>
        </authorList>
    </citation>
    <scope>NUCLEOTIDE SEQUENCE</scope>
</reference>
<keyword evidence="3 9" id="KW-0547">Nucleotide-binding</keyword>
<dbReference type="EC" id="3.6.4.13" evidence="2"/>
<evidence type="ECO:0000256" key="7">
    <source>
        <dbReference type="ARBA" id="ARBA00022884"/>
    </source>
</evidence>
<dbReference type="EMBL" id="JABXBU010002231">
    <property type="protein sequence ID" value="KAF8764872.1"/>
    <property type="molecule type" value="Genomic_DNA"/>
</dbReference>
<feature type="compositionally biased region" description="Basic and acidic residues" evidence="10">
    <location>
        <begin position="642"/>
        <end position="675"/>
    </location>
</feature>
<feature type="region of interest" description="Disordered" evidence="10">
    <location>
        <begin position="615"/>
        <end position="731"/>
    </location>
</feature>
<dbReference type="SMART" id="SM01123">
    <property type="entry name" value="DBP10CT"/>
    <property type="match status" value="1"/>
</dbReference>
<evidence type="ECO:0000256" key="1">
    <source>
        <dbReference type="ARBA" id="ARBA00010379"/>
    </source>
</evidence>
<dbReference type="Pfam" id="PF00270">
    <property type="entry name" value="DEAD"/>
    <property type="match status" value="1"/>
</dbReference>
<comment type="caution">
    <text evidence="13">The sequence shown here is derived from an EMBL/GenBank/DDBJ whole genome shotgun (WGS) entry which is preliminary data.</text>
</comment>
<reference evidence="13" key="2">
    <citation type="submission" date="2020-06" db="EMBL/GenBank/DDBJ databases">
        <authorList>
            <person name="Sheffer M."/>
        </authorList>
    </citation>
    <scope>NUCLEOTIDE SEQUENCE</scope>
</reference>
<evidence type="ECO:0000256" key="10">
    <source>
        <dbReference type="SAM" id="MobiDB-lite"/>
    </source>
</evidence>
<dbReference type="InterPro" id="IPR001650">
    <property type="entry name" value="Helicase_C-like"/>
</dbReference>
<sequence length="731" mass="84579">MEGKNVVAMARTGSGKTAAFLIPMLERLKSRIPKSGARALIFSPTRELAMQTLKFTKELAINTGLKATLILGGDKIEDQFAAMHESPDIIIATPGRFLHLVVEMDLKLSSVEYVVFDEADRLFEMGFQDQLQEVLNRLPTERQTLLFSATLPKILVDFVKLGVEDPVLIRLDVDLQISENLKTSYFLCRTDDKTAVLLYLLKNVVDLEKELTVVFLATKHHVEYMKEVLEKASIPCSYIYSSLDQMARTIHIAKFRTKKVGILLVTDIAARGIDIPLLDNVINFNFPFKPKLFVHRVGRVARAGRSGRAFSLVAPDETPYLLDLHLFLGKSIKFAKPDMQDEDGVCGCVPQTVIDDEADLLHNWHERYFDLKSTLKVSRNAYQQYLKSRPAASSESIRRMKKFSFATVEIHPLFKDDAELEKNKMLAKMKSYRPNTTIFELGPLAKTQANVVMREKRKMHSRFVKQTAEEESQENEPVEKAKNTLVSADEDDLKSFNQNVTVKKNEPAYLKKSAFRDDEHYLTYVSSEHYKEKGLGLESTFERQAADAVLDFTGDENESMKKLKNIKRWDRKKKKFVQDNDNEKSKKMKTESGVWIPKTYKSDIYKKWQEKNKIRYQQNGDDDENEGDFGRQHRMPRQFKGSQEKSHRPPRRELKTTEEIYKARSRKERLMDHQKNKNRRKPKDEFGIKSKNQKEKFTGHQKKKNQLKFNRNMGAKNFKSRQNVGGNRRRR</sequence>
<evidence type="ECO:0000313" key="14">
    <source>
        <dbReference type="Proteomes" id="UP000807504"/>
    </source>
</evidence>
<dbReference type="PANTHER" id="PTHR47959">
    <property type="entry name" value="ATP-DEPENDENT RNA HELICASE RHLE-RELATED"/>
    <property type="match status" value="1"/>
</dbReference>
<protein>
    <recommendedName>
        <fullName evidence="2">RNA helicase</fullName>
        <ecNumber evidence="2">3.6.4.13</ecNumber>
    </recommendedName>
</protein>
<evidence type="ECO:0000256" key="8">
    <source>
        <dbReference type="ARBA" id="ARBA00047984"/>
    </source>
</evidence>
<dbReference type="GO" id="GO:0005829">
    <property type="term" value="C:cytosol"/>
    <property type="evidence" value="ECO:0007669"/>
    <property type="project" value="TreeGrafter"/>
</dbReference>
<dbReference type="Pfam" id="PF08147">
    <property type="entry name" value="DBP10CT"/>
    <property type="match status" value="1"/>
</dbReference>
<dbReference type="AlphaFoldDB" id="A0A8T0E2F6"/>
<dbReference type="PROSITE" id="PS51192">
    <property type="entry name" value="HELICASE_ATP_BIND_1"/>
    <property type="match status" value="1"/>
</dbReference>
<dbReference type="GO" id="GO:0005524">
    <property type="term" value="F:ATP binding"/>
    <property type="evidence" value="ECO:0007669"/>
    <property type="project" value="UniProtKB-KW"/>
</dbReference>
<keyword evidence="4 9" id="KW-0378">Hydrolase</keyword>
<dbReference type="PROSITE" id="PS00039">
    <property type="entry name" value="DEAD_ATP_HELICASE"/>
    <property type="match status" value="1"/>
</dbReference>
<evidence type="ECO:0000259" key="11">
    <source>
        <dbReference type="PROSITE" id="PS51192"/>
    </source>
</evidence>
<feature type="domain" description="Helicase ATP-binding" evidence="11">
    <location>
        <begin position="1"/>
        <end position="169"/>
    </location>
</feature>
<keyword evidence="5 9" id="KW-0347">Helicase</keyword>
<dbReference type="InterPro" id="IPR012541">
    <property type="entry name" value="DBP10_C"/>
</dbReference>
<dbReference type="Gene3D" id="3.40.50.300">
    <property type="entry name" value="P-loop containing nucleotide triphosphate hydrolases"/>
    <property type="match status" value="2"/>
</dbReference>
<dbReference type="GO" id="GO:0003724">
    <property type="term" value="F:RNA helicase activity"/>
    <property type="evidence" value="ECO:0007669"/>
    <property type="project" value="UniProtKB-EC"/>
</dbReference>
<evidence type="ECO:0000256" key="4">
    <source>
        <dbReference type="ARBA" id="ARBA00022801"/>
    </source>
</evidence>
<dbReference type="InterPro" id="IPR050079">
    <property type="entry name" value="DEAD_box_RNA_helicase"/>
</dbReference>
<evidence type="ECO:0000256" key="3">
    <source>
        <dbReference type="ARBA" id="ARBA00022741"/>
    </source>
</evidence>
<dbReference type="InterPro" id="IPR014001">
    <property type="entry name" value="Helicase_ATP-bd"/>
</dbReference>
<evidence type="ECO:0000313" key="13">
    <source>
        <dbReference type="EMBL" id="KAF8764872.1"/>
    </source>
</evidence>
<dbReference type="Proteomes" id="UP000807504">
    <property type="component" value="Unassembled WGS sequence"/>
</dbReference>
<dbReference type="SUPFAM" id="SSF52540">
    <property type="entry name" value="P-loop containing nucleoside triphosphate hydrolases"/>
    <property type="match status" value="1"/>
</dbReference>
<accession>A0A8T0E2F6</accession>
<dbReference type="PROSITE" id="PS51194">
    <property type="entry name" value="HELICASE_CTER"/>
    <property type="match status" value="1"/>
</dbReference>
<gene>
    <name evidence="13" type="ORF">HNY73_022909</name>
</gene>
<dbReference type="SMART" id="SM00490">
    <property type="entry name" value="HELICc"/>
    <property type="match status" value="1"/>
</dbReference>
<feature type="domain" description="Helicase C-terminal" evidence="12">
    <location>
        <begin position="199"/>
        <end position="343"/>
    </location>
</feature>
<organism evidence="13 14">
    <name type="scientific">Argiope bruennichi</name>
    <name type="common">Wasp spider</name>
    <name type="synonym">Aranea bruennichi</name>
    <dbReference type="NCBI Taxonomy" id="94029"/>
    <lineage>
        <taxon>Eukaryota</taxon>
        <taxon>Metazoa</taxon>
        <taxon>Ecdysozoa</taxon>
        <taxon>Arthropoda</taxon>
        <taxon>Chelicerata</taxon>
        <taxon>Arachnida</taxon>
        <taxon>Araneae</taxon>
        <taxon>Araneomorphae</taxon>
        <taxon>Entelegynae</taxon>
        <taxon>Araneoidea</taxon>
        <taxon>Araneidae</taxon>
        <taxon>Argiope</taxon>
    </lineage>
</organism>
<comment type="similarity">
    <text evidence="1">Belongs to the DEAD box helicase family. DDX54/DBP10 subfamily.</text>
</comment>
<evidence type="ECO:0000256" key="6">
    <source>
        <dbReference type="ARBA" id="ARBA00022840"/>
    </source>
</evidence>
<dbReference type="InterPro" id="IPR000629">
    <property type="entry name" value="RNA-helicase_DEAD-box_CS"/>
</dbReference>
<dbReference type="GO" id="GO:0016787">
    <property type="term" value="F:hydrolase activity"/>
    <property type="evidence" value="ECO:0007669"/>
    <property type="project" value="UniProtKB-KW"/>
</dbReference>
<dbReference type="SMART" id="SM00487">
    <property type="entry name" value="DEXDc"/>
    <property type="match status" value="1"/>
</dbReference>
<name>A0A8T0E2F6_ARGBR</name>
<dbReference type="InterPro" id="IPR011545">
    <property type="entry name" value="DEAD/DEAH_box_helicase_dom"/>
</dbReference>